<gene>
    <name evidence="3" type="ORF">EKO23_00795</name>
</gene>
<name>A0A4Q4ZKX2_9ACTN</name>
<keyword evidence="4" id="KW-1185">Reference proteome</keyword>
<comment type="caution">
    <text evidence="3">The sequence shown here is derived from an EMBL/GenBank/DDBJ whole genome shotgun (WGS) entry which is preliminary data.</text>
</comment>
<accession>A0A4Q4ZKX2</accession>
<dbReference type="EMBL" id="SDKM01000001">
    <property type="protein sequence ID" value="RYP89003.1"/>
    <property type="molecule type" value="Genomic_DNA"/>
</dbReference>
<keyword evidence="2" id="KW-0472">Membrane</keyword>
<keyword evidence="2" id="KW-0812">Transmembrane</keyword>
<dbReference type="AlphaFoldDB" id="A0A4Q4ZKX2"/>
<evidence type="ECO:0000313" key="3">
    <source>
        <dbReference type="EMBL" id="RYP89003.1"/>
    </source>
</evidence>
<dbReference type="RefSeq" id="WP_134713074.1">
    <property type="nucleotide sequence ID" value="NZ_SDKM01000001.1"/>
</dbReference>
<feature type="transmembrane region" description="Helical" evidence="2">
    <location>
        <begin position="13"/>
        <end position="41"/>
    </location>
</feature>
<feature type="region of interest" description="Disordered" evidence="1">
    <location>
        <begin position="43"/>
        <end position="65"/>
    </location>
</feature>
<evidence type="ECO:0000256" key="1">
    <source>
        <dbReference type="SAM" id="MobiDB-lite"/>
    </source>
</evidence>
<keyword evidence="2" id="KW-1133">Transmembrane helix</keyword>
<sequence>MTFELFDPAVVRLFVGLVAVVALVGLVGVATLAAPGVRTLARHRTTRRSRRQSLRDYYGHVTHAH</sequence>
<evidence type="ECO:0000313" key="4">
    <source>
        <dbReference type="Proteomes" id="UP000295198"/>
    </source>
</evidence>
<reference evidence="3 4" key="1">
    <citation type="submission" date="2019-01" db="EMBL/GenBank/DDBJ databases">
        <title>Nocardioides guangzhouensis sp. nov., an actinobacterium isolated from soil.</title>
        <authorList>
            <person name="Fu Y."/>
            <person name="Cai Y."/>
            <person name="Lin Z."/>
            <person name="Chen P."/>
        </authorList>
    </citation>
    <scope>NUCLEOTIDE SEQUENCE [LARGE SCALE GENOMIC DNA]</scope>
    <source>
        <strain evidence="3 4">130</strain>
    </source>
</reference>
<protein>
    <submittedName>
        <fullName evidence="3">Uncharacterized protein</fullName>
    </submittedName>
</protein>
<organism evidence="3 4">
    <name type="scientific">Nocardioides guangzhouensis</name>
    <dbReference type="NCBI Taxonomy" id="2497878"/>
    <lineage>
        <taxon>Bacteria</taxon>
        <taxon>Bacillati</taxon>
        <taxon>Actinomycetota</taxon>
        <taxon>Actinomycetes</taxon>
        <taxon>Propionibacteriales</taxon>
        <taxon>Nocardioidaceae</taxon>
        <taxon>Nocardioides</taxon>
    </lineage>
</organism>
<proteinExistence type="predicted"/>
<evidence type="ECO:0000256" key="2">
    <source>
        <dbReference type="SAM" id="Phobius"/>
    </source>
</evidence>
<feature type="compositionally biased region" description="Basic residues" evidence="1">
    <location>
        <begin position="43"/>
        <end position="52"/>
    </location>
</feature>
<dbReference type="Proteomes" id="UP000295198">
    <property type="component" value="Unassembled WGS sequence"/>
</dbReference>